<organism evidence="1">
    <name type="scientific">Spongospora subterranea</name>
    <dbReference type="NCBI Taxonomy" id="70186"/>
    <lineage>
        <taxon>Eukaryota</taxon>
        <taxon>Sar</taxon>
        <taxon>Rhizaria</taxon>
        <taxon>Endomyxa</taxon>
        <taxon>Phytomyxea</taxon>
        <taxon>Plasmodiophorida</taxon>
        <taxon>Plasmodiophoridae</taxon>
        <taxon>Spongospora</taxon>
    </lineage>
</organism>
<evidence type="ECO:0000313" key="1">
    <source>
        <dbReference type="EMBL" id="CRZ12437.1"/>
    </source>
</evidence>
<dbReference type="AlphaFoldDB" id="A0A0H5RFW1"/>
<proteinExistence type="predicted"/>
<accession>A0A0H5RFW1</accession>
<protein>
    <submittedName>
        <fullName evidence="1">Uncharacterized protein</fullName>
    </submittedName>
</protein>
<feature type="non-terminal residue" evidence="1">
    <location>
        <position position="121"/>
    </location>
</feature>
<reference evidence="1" key="1">
    <citation type="submission" date="2015-04" db="EMBL/GenBank/DDBJ databases">
        <title>The genome sequence of the plant pathogenic Rhizarian Plasmodiophora brassicae reveals insights in its biotrophic life cycle and the origin of chitin synthesis.</title>
        <authorList>
            <person name="Schwelm A."/>
            <person name="Fogelqvist J."/>
            <person name="Knaust A."/>
            <person name="Julke S."/>
            <person name="Lilja T."/>
            <person name="Dhandapani V."/>
            <person name="Bonilla-Rosso G."/>
            <person name="Karlsson M."/>
            <person name="Shevchenko A."/>
            <person name="Choi S.R."/>
            <person name="Kim H.G."/>
            <person name="Park J.Y."/>
            <person name="Lim Y.P."/>
            <person name="Ludwig-Muller J."/>
            <person name="Dixelius C."/>
        </authorList>
    </citation>
    <scope>NUCLEOTIDE SEQUENCE</scope>
    <source>
        <tissue evidence="1">Potato root galls</tissue>
    </source>
</reference>
<name>A0A0H5RFW1_9EUKA</name>
<dbReference type="EMBL" id="HACM01011995">
    <property type="protein sequence ID" value="CRZ12437.1"/>
    <property type="molecule type" value="Transcribed_RNA"/>
</dbReference>
<sequence>MTDRDFPVEVDRLVPVGFALGDVVAKALVTANRYVLILHGDFGFNSTVLVKELARYEPGPVDQSLVDPMPHHVHESDRPQRRIDGAGRPLLLGWVGIGIDQSPDIDYGNGGEVRSHDRLWR</sequence>